<dbReference type="SUPFAM" id="SSF140500">
    <property type="entry name" value="BAS1536-like"/>
    <property type="match status" value="1"/>
</dbReference>
<dbReference type="GO" id="GO:0046983">
    <property type="term" value="F:protein dimerization activity"/>
    <property type="evidence" value="ECO:0007669"/>
    <property type="project" value="InterPro"/>
</dbReference>
<evidence type="ECO:0000313" key="2">
    <source>
        <dbReference type="Proteomes" id="UP000215224"/>
    </source>
</evidence>
<accession>A0A223KM38</accession>
<dbReference type="InterPro" id="IPR037208">
    <property type="entry name" value="Spo0E-like_sf"/>
</dbReference>
<dbReference type="GO" id="GO:0043937">
    <property type="term" value="P:regulation of sporulation"/>
    <property type="evidence" value="ECO:0007669"/>
    <property type="project" value="InterPro"/>
</dbReference>
<evidence type="ECO:0000313" key="1">
    <source>
        <dbReference type="EMBL" id="AST90551.1"/>
    </source>
</evidence>
<dbReference type="KEGG" id="bcoh:BC6307_04290"/>
<dbReference type="Gene3D" id="4.10.280.10">
    <property type="entry name" value="Helix-loop-helix DNA-binding domain"/>
    <property type="match status" value="1"/>
</dbReference>
<gene>
    <name evidence="1" type="ORF">BC6307_04290</name>
</gene>
<protein>
    <recommendedName>
        <fullName evidence="3">Aspartyl-phosphate phosphatase Spo0E family protein</fullName>
    </recommendedName>
</protein>
<organism evidence="1 2">
    <name type="scientific">Sutcliffiella cohnii</name>
    <dbReference type="NCBI Taxonomy" id="33932"/>
    <lineage>
        <taxon>Bacteria</taxon>
        <taxon>Bacillati</taxon>
        <taxon>Bacillota</taxon>
        <taxon>Bacilli</taxon>
        <taxon>Bacillales</taxon>
        <taxon>Bacillaceae</taxon>
        <taxon>Sutcliffiella</taxon>
    </lineage>
</organism>
<dbReference type="InterPro" id="IPR036638">
    <property type="entry name" value="HLH_DNA-bd_sf"/>
</dbReference>
<dbReference type="PANTHER" id="PTHR41263:SF1">
    <property type="entry name" value="ASPARTYL-PHOSPHATE PHOSPHATASE YISI"/>
    <property type="match status" value="1"/>
</dbReference>
<dbReference type="InterPro" id="IPR053028">
    <property type="entry name" value="Spo0E-like_phosphatase"/>
</dbReference>
<dbReference type="AlphaFoldDB" id="A0A223KM38"/>
<dbReference type="Proteomes" id="UP000215224">
    <property type="component" value="Chromosome"/>
</dbReference>
<dbReference type="Pfam" id="PF09388">
    <property type="entry name" value="SpoOE-like"/>
    <property type="match status" value="1"/>
</dbReference>
<name>A0A223KM38_9BACI</name>
<dbReference type="InterPro" id="IPR018540">
    <property type="entry name" value="Spo0E-like"/>
</dbReference>
<proteinExistence type="predicted"/>
<evidence type="ECO:0008006" key="3">
    <source>
        <dbReference type="Google" id="ProtNLM"/>
    </source>
</evidence>
<dbReference type="EMBL" id="CP018866">
    <property type="protein sequence ID" value="AST90551.1"/>
    <property type="molecule type" value="Genomic_DNA"/>
</dbReference>
<dbReference type="RefSeq" id="WP_066420927.1">
    <property type="nucleotide sequence ID" value="NZ_CP018866.1"/>
</dbReference>
<reference evidence="1 2" key="1">
    <citation type="submission" date="2016-12" db="EMBL/GenBank/DDBJ databases">
        <title>The whole genome sequencing and assembly of Bacillus cohnii DSM 6307T strain.</title>
        <authorList>
            <person name="Lee Y.-J."/>
            <person name="Yi H."/>
            <person name="Bahn Y.-S."/>
            <person name="Kim J.F."/>
            <person name="Lee D.-W."/>
        </authorList>
    </citation>
    <scope>NUCLEOTIDE SEQUENCE [LARGE SCALE GENOMIC DNA]</scope>
    <source>
        <strain evidence="1 2">DSM 6307</strain>
    </source>
</reference>
<dbReference type="PANTHER" id="PTHR41263">
    <property type="entry name" value="ASPARTYL-PHOSPHATE PHOSPHATASE YISI"/>
    <property type="match status" value="1"/>
</dbReference>
<sequence>MIAYQIEAKRQEMITYAQQYGYCAKETVKCSQELDNLLNQQWKFHKKTTIHSKSITSTYRLA</sequence>
<keyword evidence="2" id="KW-1185">Reference proteome</keyword>